<keyword evidence="2" id="KW-1185">Reference proteome</keyword>
<reference evidence="1" key="1">
    <citation type="submission" date="2022-07" db="EMBL/GenBank/DDBJ databases">
        <title>Genome Sequence of Lecanicillium saksenae.</title>
        <authorList>
            <person name="Buettner E."/>
        </authorList>
    </citation>
    <scope>NUCLEOTIDE SEQUENCE</scope>
    <source>
        <strain evidence="1">VT-O1</strain>
    </source>
</reference>
<comment type="caution">
    <text evidence="1">The sequence shown here is derived from an EMBL/GenBank/DDBJ whole genome shotgun (WGS) entry which is preliminary data.</text>
</comment>
<evidence type="ECO:0000313" key="1">
    <source>
        <dbReference type="EMBL" id="KAJ3486457.1"/>
    </source>
</evidence>
<organism evidence="1 2">
    <name type="scientific">Lecanicillium saksenae</name>
    <dbReference type="NCBI Taxonomy" id="468837"/>
    <lineage>
        <taxon>Eukaryota</taxon>
        <taxon>Fungi</taxon>
        <taxon>Dikarya</taxon>
        <taxon>Ascomycota</taxon>
        <taxon>Pezizomycotina</taxon>
        <taxon>Sordariomycetes</taxon>
        <taxon>Hypocreomycetidae</taxon>
        <taxon>Hypocreales</taxon>
        <taxon>Cordycipitaceae</taxon>
        <taxon>Lecanicillium</taxon>
    </lineage>
</organism>
<evidence type="ECO:0000313" key="2">
    <source>
        <dbReference type="Proteomes" id="UP001148737"/>
    </source>
</evidence>
<dbReference type="Proteomes" id="UP001148737">
    <property type="component" value="Unassembled WGS sequence"/>
</dbReference>
<accession>A0ACC1QRG9</accession>
<sequence>MNHDEYQERLALVGEILRRFNLDPVSIKPIDYDEKCPFPYNNFLYKVALERGLTNETLSANKQPFTSPVALASGCSVVLRVCNPKAEGLCQANRVENEVAAAFFARQGIQAHNPKFTNLVPRIYAWEPATSAKNNLGWCIMDYKKGCSLMATLKVLIMLSGFCINSRGEVVAGDTTTVEGGPWASYEEFWRERLAARLKGADESSIIDSWQKNGTRERIDSFLRSGIKKVVGPSECLSRVLVHGDFSKSKSDAAPTSAKLTMDQP</sequence>
<gene>
    <name evidence="1" type="ORF">NLG97_g6611</name>
</gene>
<dbReference type="EMBL" id="JANAKD010000899">
    <property type="protein sequence ID" value="KAJ3486457.1"/>
    <property type="molecule type" value="Genomic_DNA"/>
</dbReference>
<name>A0ACC1QRG9_9HYPO</name>
<proteinExistence type="predicted"/>
<protein>
    <submittedName>
        <fullName evidence="1">Uncharacterized protein</fullName>
    </submittedName>
</protein>